<keyword evidence="2" id="KW-1185">Reference proteome</keyword>
<name>M3BQY8_SPHMS</name>
<dbReference type="EMBL" id="KB456271">
    <property type="protein sequence ID" value="EMF08528.1"/>
    <property type="molecule type" value="Genomic_DNA"/>
</dbReference>
<evidence type="ECO:0000313" key="2">
    <source>
        <dbReference type="Proteomes" id="UP000016931"/>
    </source>
</evidence>
<dbReference type="Proteomes" id="UP000016931">
    <property type="component" value="Unassembled WGS sequence"/>
</dbReference>
<evidence type="ECO:0000313" key="1">
    <source>
        <dbReference type="EMBL" id="EMF08528.1"/>
    </source>
</evidence>
<dbReference type="RefSeq" id="XP_016756649.1">
    <property type="nucleotide sequence ID" value="XM_016902237.1"/>
</dbReference>
<organism evidence="1 2">
    <name type="scientific">Sphaerulina musiva (strain SO2202)</name>
    <name type="common">Poplar stem canker fungus</name>
    <name type="synonym">Septoria musiva</name>
    <dbReference type="NCBI Taxonomy" id="692275"/>
    <lineage>
        <taxon>Eukaryota</taxon>
        <taxon>Fungi</taxon>
        <taxon>Dikarya</taxon>
        <taxon>Ascomycota</taxon>
        <taxon>Pezizomycotina</taxon>
        <taxon>Dothideomycetes</taxon>
        <taxon>Dothideomycetidae</taxon>
        <taxon>Mycosphaerellales</taxon>
        <taxon>Mycosphaerellaceae</taxon>
        <taxon>Sphaerulina</taxon>
    </lineage>
</organism>
<accession>M3BQY8</accession>
<gene>
    <name evidence="1" type="ORF">SEPMUDRAFT_128857</name>
</gene>
<proteinExistence type="predicted"/>
<dbReference type="AlphaFoldDB" id="M3BQY8"/>
<dbReference type="GeneID" id="27899374"/>
<protein>
    <submittedName>
        <fullName evidence="1">Uncharacterized protein</fullName>
    </submittedName>
</protein>
<dbReference type="HOGENOM" id="CLU_2414690_0_0_1"/>
<sequence>MSRTAALSDGPWIERRPLGPVMAPTYLNAADDFLSTFSISLAKSLGASRRWFRGAATLVFPEKSCVRLVDISGPLQLTLDRSSPLRSAQLNT</sequence>
<reference evidence="1 2" key="1">
    <citation type="journal article" date="2012" name="PLoS Pathog.">
        <title>Diverse lifestyles and strategies of plant pathogenesis encoded in the genomes of eighteen Dothideomycetes fungi.</title>
        <authorList>
            <person name="Ohm R.A."/>
            <person name="Feau N."/>
            <person name="Henrissat B."/>
            <person name="Schoch C.L."/>
            <person name="Horwitz B.A."/>
            <person name="Barry K.W."/>
            <person name="Condon B.J."/>
            <person name="Copeland A.C."/>
            <person name="Dhillon B."/>
            <person name="Glaser F."/>
            <person name="Hesse C.N."/>
            <person name="Kosti I."/>
            <person name="LaButti K."/>
            <person name="Lindquist E.A."/>
            <person name="Lucas S."/>
            <person name="Salamov A.A."/>
            <person name="Bradshaw R.E."/>
            <person name="Ciuffetti L."/>
            <person name="Hamelin R.C."/>
            <person name="Kema G.H.J."/>
            <person name="Lawrence C."/>
            <person name="Scott J.A."/>
            <person name="Spatafora J.W."/>
            <person name="Turgeon B.G."/>
            <person name="de Wit P.J.G.M."/>
            <person name="Zhong S."/>
            <person name="Goodwin S.B."/>
            <person name="Grigoriev I.V."/>
        </authorList>
    </citation>
    <scope>NUCLEOTIDE SEQUENCE [LARGE SCALE GENOMIC DNA]</scope>
    <source>
        <strain evidence="1 2">SO2202</strain>
    </source>
</reference>